<name>A0A1N7EBZ3_9ACTN</name>
<dbReference type="STRING" id="58117.SAMN05421833_11786"/>
<sequence>MRRTLAVAVAATLMAGLAPAAAQAATGGGDRYKRVAYFIQWGIYG</sequence>
<keyword evidence="1" id="KW-0732">Signal</keyword>
<dbReference type="AlphaFoldDB" id="A0A1N7EBZ3"/>
<evidence type="ECO:0000313" key="2">
    <source>
        <dbReference type="EMBL" id="SIR85631.1"/>
    </source>
</evidence>
<accession>A0A1N7EBZ3</accession>
<keyword evidence="3" id="KW-1185">Reference proteome</keyword>
<reference evidence="3" key="1">
    <citation type="submission" date="2017-01" db="EMBL/GenBank/DDBJ databases">
        <authorList>
            <person name="Varghese N."/>
            <person name="Submissions S."/>
        </authorList>
    </citation>
    <scope>NUCLEOTIDE SEQUENCE [LARGE SCALE GENOMIC DNA]</scope>
    <source>
        <strain evidence="3">ATCC 12950</strain>
    </source>
</reference>
<dbReference type="Proteomes" id="UP000186096">
    <property type="component" value="Unassembled WGS sequence"/>
</dbReference>
<dbReference type="EMBL" id="FTNI01000017">
    <property type="protein sequence ID" value="SIR85631.1"/>
    <property type="molecule type" value="Genomic_DNA"/>
</dbReference>
<feature type="signal peptide" evidence="1">
    <location>
        <begin position="1"/>
        <end position="24"/>
    </location>
</feature>
<dbReference type="RefSeq" id="WP_159454831.1">
    <property type="nucleotide sequence ID" value="NZ_FTNI01000017.1"/>
</dbReference>
<evidence type="ECO:0000256" key="1">
    <source>
        <dbReference type="SAM" id="SignalP"/>
    </source>
</evidence>
<proteinExistence type="predicted"/>
<protein>
    <submittedName>
        <fullName evidence="2">Chitinase</fullName>
    </submittedName>
</protein>
<organism evidence="2 3">
    <name type="scientific">Microbispora rosea</name>
    <dbReference type="NCBI Taxonomy" id="58117"/>
    <lineage>
        <taxon>Bacteria</taxon>
        <taxon>Bacillati</taxon>
        <taxon>Actinomycetota</taxon>
        <taxon>Actinomycetes</taxon>
        <taxon>Streptosporangiales</taxon>
        <taxon>Streptosporangiaceae</taxon>
        <taxon>Microbispora</taxon>
    </lineage>
</organism>
<evidence type="ECO:0000313" key="3">
    <source>
        <dbReference type="Proteomes" id="UP000186096"/>
    </source>
</evidence>
<feature type="chain" id="PRO_5012501140" evidence="1">
    <location>
        <begin position="25"/>
        <end position="45"/>
    </location>
</feature>
<gene>
    <name evidence="2" type="ORF">SAMN05421833_11786</name>
</gene>